<evidence type="ECO:0000313" key="1">
    <source>
        <dbReference type="EMBL" id="SMC72004.1"/>
    </source>
</evidence>
<sequence length="109" mass="12611">MEFKKQFGKSILGLLLFAIFLMPTVIQFSHVLEGHKHTICTDNSTHIDAKVTKCEICDFHFVVFNYEIIRFPELIISVPPRHIETNIVSINFKSFNLTHKQLRAPPKNS</sequence>
<gene>
    <name evidence="1" type="ORF">SAMN05660703_2391</name>
</gene>
<organism evidence="1 2">
    <name type="scientific">Cellulophaga tyrosinoxydans</name>
    <dbReference type="NCBI Taxonomy" id="504486"/>
    <lineage>
        <taxon>Bacteria</taxon>
        <taxon>Pseudomonadati</taxon>
        <taxon>Bacteroidota</taxon>
        <taxon>Flavobacteriia</taxon>
        <taxon>Flavobacteriales</taxon>
        <taxon>Flavobacteriaceae</taxon>
        <taxon>Cellulophaga</taxon>
    </lineage>
</organism>
<dbReference type="Proteomes" id="UP000192360">
    <property type="component" value="Unassembled WGS sequence"/>
</dbReference>
<dbReference type="RefSeq" id="WP_084061723.1">
    <property type="nucleotide sequence ID" value="NZ_FWXO01000004.1"/>
</dbReference>
<dbReference type="OrthoDB" id="1449138at2"/>
<reference evidence="1 2" key="1">
    <citation type="submission" date="2017-04" db="EMBL/GenBank/DDBJ databases">
        <authorList>
            <person name="Afonso C.L."/>
            <person name="Miller P.J."/>
            <person name="Scott M.A."/>
            <person name="Spackman E."/>
            <person name="Goraichik I."/>
            <person name="Dimitrov K.M."/>
            <person name="Suarez D.L."/>
            <person name="Swayne D.E."/>
        </authorList>
    </citation>
    <scope>NUCLEOTIDE SEQUENCE [LARGE SCALE GENOMIC DNA]</scope>
    <source>
        <strain evidence="1 2">DSM 21164</strain>
    </source>
</reference>
<dbReference type="AlphaFoldDB" id="A0A1W2BGM9"/>
<proteinExistence type="predicted"/>
<accession>A0A1W2BGM9</accession>
<evidence type="ECO:0000313" key="2">
    <source>
        <dbReference type="Proteomes" id="UP000192360"/>
    </source>
</evidence>
<dbReference type="STRING" id="504486.SAMN05660703_2391"/>
<name>A0A1W2BGM9_9FLAO</name>
<protein>
    <submittedName>
        <fullName evidence="1">Uncharacterized protein</fullName>
    </submittedName>
</protein>
<dbReference type="EMBL" id="FWXO01000004">
    <property type="protein sequence ID" value="SMC72004.1"/>
    <property type="molecule type" value="Genomic_DNA"/>
</dbReference>
<keyword evidence="2" id="KW-1185">Reference proteome</keyword>